<name>A0ABN9LPN6_9NEOB</name>
<evidence type="ECO:0000256" key="4">
    <source>
        <dbReference type="ARBA" id="ARBA00023136"/>
    </source>
</evidence>
<dbReference type="Pfam" id="PF10223">
    <property type="entry name" value="Menorin_N"/>
    <property type="match status" value="2"/>
</dbReference>
<proteinExistence type="inferred from homology"/>
<evidence type="ECO:0000256" key="6">
    <source>
        <dbReference type="ARBA" id="ARBA00044953"/>
    </source>
</evidence>
<evidence type="ECO:0000313" key="10">
    <source>
        <dbReference type="Proteomes" id="UP001176940"/>
    </source>
</evidence>
<evidence type="ECO:0000256" key="7">
    <source>
        <dbReference type="SAM" id="Phobius"/>
    </source>
</evidence>
<dbReference type="PANTHER" id="PTHR21184:SF4">
    <property type="entry name" value="PROTEIN FAM151A"/>
    <property type="match status" value="1"/>
</dbReference>
<sequence length="579" mass="65277">MKHCTWSNLRTVAGVCVFLGVCVTIAALCLTLGKPRQKDSTSAFHTGGDMLDYLLSQGEISSRDGLLVTWYHAANNKSQLQDALNSGIMVLEADVNVEGQGTPNETDIPIMAHPPAVYSDNTLEEWLDTVLQSSQGIKLDFKNIKAVGPSLDILLAKSSKTPINRPVWLNADIVPGPNVYHEIGVNATQFLKLIQERYPDITISPGWITLYLPPIISNRTYSKEMIEKMYNLVKDLPQRITFPARAVLTRSAWQNFYWLLKQSDRYSLTLWQGSSDPLKLDDLLFIRDNSQPEEIYYDIYDPLLSEFKQIALNSNRKKLFYSGVSLQMYFHPDDDDGISVKWFDAEENVSTVQNLLSSNLGMLTLQVEVQTNSSLTPMVIFAKSSSIFPLEDLLKLVTNSNNPWGIFLKPKDHISLNETLNVLKKLDDQKHLYLPVWVGMDVAYETFSTPGYIQGEDFIGSINAIFSAVTVVPSWPKERLDKGYTEIMVQDMLKLCNGVMQEVSFQLQAVALGKAWLSAINLLKVSPMYTLTVEHTTEQGAFLDGYHGLMAIRTHTENGVYYKLPPEYRYTLMTSIYST</sequence>
<feature type="domain" description="Menorin-like" evidence="8">
    <location>
        <begin position="64"/>
        <end position="303"/>
    </location>
</feature>
<comment type="similarity">
    <text evidence="6">Belongs to the menorin family.</text>
</comment>
<evidence type="ECO:0000256" key="3">
    <source>
        <dbReference type="ARBA" id="ARBA00022989"/>
    </source>
</evidence>
<comment type="subcellular location">
    <subcellularLocation>
        <location evidence="1">Membrane</location>
        <topology evidence="1">Single-pass membrane protein</topology>
    </subcellularLocation>
</comment>
<feature type="transmembrane region" description="Helical" evidence="7">
    <location>
        <begin position="12"/>
        <end position="33"/>
    </location>
</feature>
<evidence type="ECO:0000313" key="9">
    <source>
        <dbReference type="EMBL" id="CAJ0947240.1"/>
    </source>
</evidence>
<dbReference type="EMBL" id="CAUEEQ010026522">
    <property type="protein sequence ID" value="CAJ0947240.1"/>
    <property type="molecule type" value="Genomic_DNA"/>
</dbReference>
<evidence type="ECO:0000256" key="2">
    <source>
        <dbReference type="ARBA" id="ARBA00022692"/>
    </source>
</evidence>
<evidence type="ECO:0000259" key="8">
    <source>
        <dbReference type="Pfam" id="PF10223"/>
    </source>
</evidence>
<protein>
    <recommendedName>
        <fullName evidence="5">Protein FAM151A</fullName>
    </recommendedName>
</protein>
<evidence type="ECO:0000256" key="1">
    <source>
        <dbReference type="ARBA" id="ARBA00004167"/>
    </source>
</evidence>
<dbReference type="Proteomes" id="UP001176940">
    <property type="component" value="Unassembled WGS sequence"/>
</dbReference>
<evidence type="ECO:0000256" key="5">
    <source>
        <dbReference type="ARBA" id="ARBA00044104"/>
    </source>
</evidence>
<keyword evidence="2 7" id="KW-0812">Transmembrane</keyword>
<keyword evidence="4 7" id="KW-0472">Membrane</keyword>
<keyword evidence="10" id="KW-1185">Reference proteome</keyword>
<organism evidence="9 10">
    <name type="scientific">Ranitomeya imitator</name>
    <name type="common">mimic poison frog</name>
    <dbReference type="NCBI Taxonomy" id="111125"/>
    <lineage>
        <taxon>Eukaryota</taxon>
        <taxon>Metazoa</taxon>
        <taxon>Chordata</taxon>
        <taxon>Craniata</taxon>
        <taxon>Vertebrata</taxon>
        <taxon>Euteleostomi</taxon>
        <taxon>Amphibia</taxon>
        <taxon>Batrachia</taxon>
        <taxon>Anura</taxon>
        <taxon>Neobatrachia</taxon>
        <taxon>Hyloidea</taxon>
        <taxon>Dendrobatidae</taxon>
        <taxon>Dendrobatinae</taxon>
        <taxon>Ranitomeya</taxon>
    </lineage>
</organism>
<comment type="caution">
    <text evidence="9">The sequence shown here is derived from an EMBL/GenBank/DDBJ whole genome shotgun (WGS) entry which is preliminary data.</text>
</comment>
<accession>A0ABN9LPN6</accession>
<keyword evidence="3 7" id="KW-1133">Transmembrane helix</keyword>
<dbReference type="PANTHER" id="PTHR21184">
    <property type="entry name" value="MENORIN (DENDRITIC BRANCHING PROTEIN)"/>
    <property type="match status" value="1"/>
</dbReference>
<gene>
    <name evidence="9" type="ORF">RIMI_LOCUS11620139</name>
</gene>
<feature type="domain" description="Menorin-like" evidence="8">
    <location>
        <begin position="336"/>
        <end position="569"/>
    </location>
</feature>
<reference evidence="9" key="1">
    <citation type="submission" date="2023-07" db="EMBL/GenBank/DDBJ databases">
        <authorList>
            <person name="Stuckert A."/>
        </authorList>
    </citation>
    <scope>NUCLEOTIDE SEQUENCE</scope>
</reference>
<dbReference type="InterPro" id="IPR019356">
    <property type="entry name" value="Menorin_dom"/>
</dbReference>